<gene>
    <name evidence="5" type="primary">SGN1</name>
    <name evidence="5" type="ORF">C6P40_001222</name>
</gene>
<evidence type="ECO:0000256" key="3">
    <source>
        <dbReference type="SAM" id="MobiDB-lite"/>
    </source>
</evidence>
<organism evidence="5 6">
    <name type="scientific">Pichia californica</name>
    <dbReference type="NCBI Taxonomy" id="460514"/>
    <lineage>
        <taxon>Eukaryota</taxon>
        <taxon>Fungi</taxon>
        <taxon>Dikarya</taxon>
        <taxon>Ascomycota</taxon>
        <taxon>Saccharomycotina</taxon>
        <taxon>Pichiomycetes</taxon>
        <taxon>Pichiales</taxon>
        <taxon>Pichiaceae</taxon>
        <taxon>Pichia</taxon>
    </lineage>
</organism>
<feature type="compositionally biased region" description="Low complexity" evidence="3">
    <location>
        <begin position="1"/>
        <end position="18"/>
    </location>
</feature>
<accession>A0A9P6WJE3</accession>
<keyword evidence="6" id="KW-1185">Reference proteome</keyword>
<feature type="compositionally biased region" description="Low complexity" evidence="3">
    <location>
        <begin position="56"/>
        <end position="73"/>
    </location>
</feature>
<dbReference type="PANTHER" id="PTHR23236">
    <property type="entry name" value="EUKARYOTIC TRANSLATION INITIATION FACTOR 4B/4H"/>
    <property type="match status" value="1"/>
</dbReference>
<dbReference type="PANTHER" id="PTHR23236:SF12">
    <property type="entry name" value="EUKARYOTIC INITIATION FACTOR 4B-RELATED"/>
    <property type="match status" value="1"/>
</dbReference>
<comment type="caution">
    <text evidence="5">The sequence shown here is derived from an EMBL/GenBank/DDBJ whole genome shotgun (WGS) entry which is preliminary data.</text>
</comment>
<dbReference type="SUPFAM" id="SSF54928">
    <property type="entry name" value="RNA-binding domain, RBD"/>
    <property type="match status" value="1"/>
</dbReference>
<dbReference type="InterPro" id="IPR012677">
    <property type="entry name" value="Nucleotide-bd_a/b_plait_sf"/>
</dbReference>
<name>A0A9P6WJE3_9ASCO</name>
<dbReference type="InterPro" id="IPR000504">
    <property type="entry name" value="RRM_dom"/>
</dbReference>
<dbReference type="EMBL" id="PUHW01000169">
    <property type="protein sequence ID" value="KAG0688245.1"/>
    <property type="molecule type" value="Genomic_DNA"/>
</dbReference>
<dbReference type="SMART" id="SM00360">
    <property type="entry name" value="RRM"/>
    <property type="match status" value="1"/>
</dbReference>
<evidence type="ECO:0000313" key="5">
    <source>
        <dbReference type="EMBL" id="KAG0688245.1"/>
    </source>
</evidence>
<dbReference type="AlphaFoldDB" id="A0A9P6WJE3"/>
<dbReference type="Gene3D" id="3.30.70.330">
    <property type="match status" value="1"/>
</dbReference>
<keyword evidence="1 2" id="KW-0694">RNA-binding</keyword>
<sequence length="243" mass="27246">MDQEQQSQEQLIQSQSENEQLEQLRKMEEESAKLHEMQDEIMAEENQQINIAGVSDDNNPVDNNNGDNNNNTNNDDDDENSNHLTIQERQEIDNRSIYVGNIDYAATPEEVQELFKECGTINRITILTDRKTGIPMGYGFVEFEFQDSVPKALEHDQILFKGRPLKVIQKRTNVPGFGRGRGRGGFRGGNFRGGNFRGGNFRGGNFRGRGGFRGGFRGGNFRGRGGNFRGSTRGGARGGFTPY</sequence>
<feature type="compositionally biased region" description="Basic and acidic residues" evidence="3">
    <location>
        <begin position="22"/>
        <end position="38"/>
    </location>
</feature>
<proteinExistence type="predicted"/>
<reference evidence="5" key="1">
    <citation type="submission" date="2020-11" db="EMBL/GenBank/DDBJ databases">
        <title>Kefir isolates.</title>
        <authorList>
            <person name="Marcisauskas S."/>
            <person name="Kim Y."/>
            <person name="Blasche S."/>
        </authorList>
    </citation>
    <scope>NUCLEOTIDE SEQUENCE</scope>
    <source>
        <strain evidence="5">Olga-1</strain>
    </source>
</reference>
<evidence type="ECO:0000259" key="4">
    <source>
        <dbReference type="PROSITE" id="PS50102"/>
    </source>
</evidence>
<evidence type="ECO:0000313" key="6">
    <source>
        <dbReference type="Proteomes" id="UP000697127"/>
    </source>
</evidence>
<feature type="region of interest" description="Disordered" evidence="3">
    <location>
        <begin position="215"/>
        <end position="243"/>
    </location>
</feature>
<evidence type="ECO:0000256" key="2">
    <source>
        <dbReference type="PROSITE-ProRule" id="PRU00176"/>
    </source>
</evidence>
<dbReference type="Proteomes" id="UP000697127">
    <property type="component" value="Unassembled WGS sequence"/>
</dbReference>
<protein>
    <submittedName>
        <fullName evidence="5">Cytoplasmic RNA-binding protein</fullName>
    </submittedName>
</protein>
<dbReference type="Pfam" id="PF00076">
    <property type="entry name" value="RRM_1"/>
    <property type="match status" value="1"/>
</dbReference>
<feature type="region of interest" description="Disordered" evidence="3">
    <location>
        <begin position="1"/>
        <end position="81"/>
    </location>
</feature>
<dbReference type="GO" id="GO:0008143">
    <property type="term" value="F:poly(A) binding"/>
    <property type="evidence" value="ECO:0007669"/>
    <property type="project" value="TreeGrafter"/>
</dbReference>
<dbReference type="InterPro" id="IPR035979">
    <property type="entry name" value="RBD_domain_sf"/>
</dbReference>
<evidence type="ECO:0000256" key="1">
    <source>
        <dbReference type="ARBA" id="ARBA00022884"/>
    </source>
</evidence>
<dbReference type="PROSITE" id="PS50102">
    <property type="entry name" value="RRM"/>
    <property type="match status" value="1"/>
</dbReference>
<feature type="domain" description="RRM" evidence="4">
    <location>
        <begin position="95"/>
        <end position="172"/>
    </location>
</feature>